<reference evidence="2" key="1">
    <citation type="submission" date="2016-10" db="EMBL/GenBank/DDBJ databases">
        <authorList>
            <person name="Varghese N."/>
            <person name="Submissions S."/>
        </authorList>
    </citation>
    <scope>NUCLEOTIDE SEQUENCE [LARGE SCALE GENOMIC DNA]</scope>
    <source>
        <strain evidence="2">ATCC 25963</strain>
    </source>
</reference>
<dbReference type="STRING" id="54.SAMN02745121_03046"/>
<name>A0A1I1XUD1_9BACT</name>
<proteinExistence type="predicted"/>
<accession>A0A1I1XUD1</accession>
<dbReference type="EMBL" id="FOMX01000008">
    <property type="protein sequence ID" value="SFE10268.1"/>
    <property type="molecule type" value="Genomic_DNA"/>
</dbReference>
<organism evidence="1 2">
    <name type="scientific">Nannocystis exedens</name>
    <dbReference type="NCBI Taxonomy" id="54"/>
    <lineage>
        <taxon>Bacteria</taxon>
        <taxon>Pseudomonadati</taxon>
        <taxon>Myxococcota</taxon>
        <taxon>Polyangia</taxon>
        <taxon>Nannocystales</taxon>
        <taxon>Nannocystaceae</taxon>
        <taxon>Nannocystis</taxon>
    </lineage>
</organism>
<protein>
    <submittedName>
        <fullName evidence="1">Uncharacterized protein</fullName>
    </submittedName>
</protein>
<keyword evidence="2" id="KW-1185">Reference proteome</keyword>
<dbReference type="Proteomes" id="UP000199400">
    <property type="component" value="Unassembled WGS sequence"/>
</dbReference>
<evidence type="ECO:0000313" key="1">
    <source>
        <dbReference type="EMBL" id="SFE10268.1"/>
    </source>
</evidence>
<dbReference type="RefSeq" id="WP_096331105.1">
    <property type="nucleotide sequence ID" value="NZ_FOMX01000008.1"/>
</dbReference>
<evidence type="ECO:0000313" key="2">
    <source>
        <dbReference type="Proteomes" id="UP000199400"/>
    </source>
</evidence>
<gene>
    <name evidence="1" type="ORF">SAMN02745121_03046</name>
</gene>
<sequence>MSLDHRTEPEVDIATEDVLPPPLGAPADFRERLVLALRTTEPRVLEAAEAGYRGVYASQHDYVVERLSEHLNPAFAWVLACATPQSLQAGYEAGVVVVWSIPLGEGTCMVFETRLQPWA</sequence>
<dbReference type="AlphaFoldDB" id="A0A1I1XUD1"/>